<reference evidence="2 3" key="1">
    <citation type="submission" date="2022-05" db="EMBL/GenBank/DDBJ databases">
        <title>A multi-omics perspective on studying reproductive biology in Daphnia sinensis.</title>
        <authorList>
            <person name="Jia J."/>
        </authorList>
    </citation>
    <scope>NUCLEOTIDE SEQUENCE [LARGE SCALE GENOMIC DNA]</scope>
    <source>
        <strain evidence="2 3">WSL</strain>
    </source>
</reference>
<name>A0AAD5PTF4_9CRUS</name>
<evidence type="ECO:0000313" key="3">
    <source>
        <dbReference type="Proteomes" id="UP000820818"/>
    </source>
</evidence>
<feature type="region of interest" description="Disordered" evidence="1">
    <location>
        <begin position="1"/>
        <end position="46"/>
    </location>
</feature>
<sequence>MAILNARPLTHLSVHPEEESPLTPNHFLRGGAHPHIPPDLFDEDGPLSRKRWKQAQENLPVQASLDDGVCTVIDGKTEMDPEEPQRPSRRPSTHRGPKCTEGGVADGYGQPAVTGEIFAAVRRTGGFRPSG</sequence>
<dbReference type="AlphaFoldDB" id="A0AAD5PTF4"/>
<organism evidence="2 3">
    <name type="scientific">Daphnia sinensis</name>
    <dbReference type="NCBI Taxonomy" id="1820382"/>
    <lineage>
        <taxon>Eukaryota</taxon>
        <taxon>Metazoa</taxon>
        <taxon>Ecdysozoa</taxon>
        <taxon>Arthropoda</taxon>
        <taxon>Crustacea</taxon>
        <taxon>Branchiopoda</taxon>
        <taxon>Diplostraca</taxon>
        <taxon>Cladocera</taxon>
        <taxon>Anomopoda</taxon>
        <taxon>Daphniidae</taxon>
        <taxon>Daphnia</taxon>
        <taxon>Daphnia similis group</taxon>
    </lineage>
</organism>
<protein>
    <submittedName>
        <fullName evidence="2">Uncharacterized protein</fullName>
    </submittedName>
</protein>
<gene>
    <name evidence="2" type="ORF">GHT06_018697</name>
</gene>
<evidence type="ECO:0000256" key="1">
    <source>
        <dbReference type="SAM" id="MobiDB-lite"/>
    </source>
</evidence>
<accession>A0AAD5PTF4</accession>
<proteinExistence type="predicted"/>
<feature type="region of interest" description="Disordered" evidence="1">
    <location>
        <begin position="74"/>
        <end position="112"/>
    </location>
</feature>
<dbReference type="Proteomes" id="UP000820818">
    <property type="component" value="Linkage Group LG7"/>
</dbReference>
<comment type="caution">
    <text evidence="2">The sequence shown here is derived from an EMBL/GenBank/DDBJ whole genome shotgun (WGS) entry which is preliminary data.</text>
</comment>
<evidence type="ECO:0000313" key="2">
    <source>
        <dbReference type="EMBL" id="KAI9556124.1"/>
    </source>
</evidence>
<feature type="compositionally biased region" description="Basic and acidic residues" evidence="1">
    <location>
        <begin position="75"/>
        <end position="86"/>
    </location>
</feature>
<keyword evidence="3" id="KW-1185">Reference proteome</keyword>
<feature type="compositionally biased region" description="Basic residues" evidence="1">
    <location>
        <begin position="87"/>
        <end position="97"/>
    </location>
</feature>
<dbReference type="EMBL" id="WJBH02000007">
    <property type="protein sequence ID" value="KAI9556124.1"/>
    <property type="molecule type" value="Genomic_DNA"/>
</dbReference>